<gene>
    <name evidence="1" type="ORF">SPELUC_LOCUS10288</name>
</gene>
<proteinExistence type="predicted"/>
<evidence type="ECO:0000313" key="2">
    <source>
        <dbReference type="Proteomes" id="UP000789366"/>
    </source>
</evidence>
<feature type="non-terminal residue" evidence="1">
    <location>
        <position position="1"/>
    </location>
</feature>
<comment type="caution">
    <text evidence="1">The sequence shown here is derived from an EMBL/GenBank/DDBJ whole genome shotgun (WGS) entry which is preliminary data.</text>
</comment>
<protein>
    <submittedName>
        <fullName evidence="1">9781_t:CDS:1</fullName>
    </submittedName>
</protein>
<name>A0ACA9NYY7_9GLOM</name>
<sequence>DIANDSEIITLRNKHTTTFQNKMNNERIYMKEFNYLEFDTLYRDYAKKHNQIISDLLNPKLKKKKLPKVVVVQPDMRTGYGNRLAGIVCGFLYSIVSDRLFFIEGYKNFDEFFLLDFDHDWNVIKKFYFKNTSRYLHDIHKVNDFKLITNGNFKDVESFDILYVHTWDYVCAPLMSNPNYKDWIGKLIPDYRVFTAISLKLFRLKLDFVDQVKSFIDNNFAEHNIGVHIRTKKALHNLEIPIEHYFNVVRMLLMGIEGKNISVFIASDTNESRDKLAKLLDSTKYINKNTVNVVYVENDMRIHNPWTLNPGTESNALIDMKILSFCDDLVITYGSSFGFIAAGWSYTAVTRQRGPFILMPVQKSPPNSFLSENKVLVWGAGSSEPCMYLSKLLIRQEDKEIVDIFKKNPLWMHYSQCHWPT</sequence>
<reference evidence="1" key="1">
    <citation type="submission" date="2021-06" db="EMBL/GenBank/DDBJ databases">
        <authorList>
            <person name="Kallberg Y."/>
            <person name="Tangrot J."/>
            <person name="Rosling A."/>
        </authorList>
    </citation>
    <scope>NUCLEOTIDE SEQUENCE</scope>
    <source>
        <strain evidence="1">28 12/20/2015</strain>
    </source>
</reference>
<evidence type="ECO:0000313" key="1">
    <source>
        <dbReference type="EMBL" id="CAG8683481.1"/>
    </source>
</evidence>
<dbReference type="EMBL" id="CAJVPW010018790">
    <property type="protein sequence ID" value="CAG8683481.1"/>
    <property type="molecule type" value="Genomic_DNA"/>
</dbReference>
<accession>A0ACA9NYY7</accession>
<dbReference type="Proteomes" id="UP000789366">
    <property type="component" value="Unassembled WGS sequence"/>
</dbReference>
<organism evidence="1 2">
    <name type="scientific">Cetraspora pellucida</name>
    <dbReference type="NCBI Taxonomy" id="1433469"/>
    <lineage>
        <taxon>Eukaryota</taxon>
        <taxon>Fungi</taxon>
        <taxon>Fungi incertae sedis</taxon>
        <taxon>Mucoromycota</taxon>
        <taxon>Glomeromycotina</taxon>
        <taxon>Glomeromycetes</taxon>
        <taxon>Diversisporales</taxon>
        <taxon>Gigasporaceae</taxon>
        <taxon>Cetraspora</taxon>
    </lineage>
</organism>
<keyword evidence="2" id="KW-1185">Reference proteome</keyword>